<dbReference type="AlphaFoldDB" id="S7W913"/>
<evidence type="ECO:0000313" key="2">
    <source>
        <dbReference type="Proteomes" id="UP000014978"/>
    </source>
</evidence>
<protein>
    <recommendedName>
        <fullName evidence="3">Trafficking protein particle complex subunit</fullName>
    </recommendedName>
</protein>
<dbReference type="Proteomes" id="UP000014978">
    <property type="component" value="Unassembled WGS sequence"/>
</dbReference>
<accession>S7W913</accession>
<dbReference type="VEuPathDB" id="MicrosporidiaDB:SLOPH_2364"/>
<dbReference type="GO" id="GO:0005737">
    <property type="term" value="C:cytoplasm"/>
    <property type="evidence" value="ECO:0007669"/>
    <property type="project" value="GOC"/>
</dbReference>
<dbReference type="InterPro" id="IPR011012">
    <property type="entry name" value="Longin-like_dom_sf"/>
</dbReference>
<dbReference type="EMBL" id="ATCN01000955">
    <property type="protein sequence ID" value="EPR78192.1"/>
    <property type="molecule type" value="Genomic_DNA"/>
</dbReference>
<organism evidence="1 2">
    <name type="scientific">Spraguea lophii (strain 42_110)</name>
    <name type="common">Microsporidian parasite</name>
    <dbReference type="NCBI Taxonomy" id="1358809"/>
    <lineage>
        <taxon>Eukaryota</taxon>
        <taxon>Fungi</taxon>
        <taxon>Fungi incertae sedis</taxon>
        <taxon>Microsporidia</taxon>
        <taxon>Spragueidae</taxon>
        <taxon>Spraguea</taxon>
    </lineage>
</organism>
<dbReference type="OMA" id="PEYINFG"/>
<proteinExistence type="predicted"/>
<dbReference type="Pfam" id="PF04628">
    <property type="entry name" value="Sedlin_N"/>
    <property type="match status" value="1"/>
</dbReference>
<evidence type="ECO:0008006" key="3">
    <source>
        <dbReference type="Google" id="ProtNLM"/>
    </source>
</evidence>
<comment type="caution">
    <text evidence="1">The sequence shown here is derived from an EMBL/GenBank/DDBJ whole genome shotgun (WGS) entry which is preliminary data.</text>
</comment>
<dbReference type="Gene3D" id="3.30.450.70">
    <property type="match status" value="1"/>
</dbReference>
<dbReference type="OrthoDB" id="2191898at2759"/>
<dbReference type="SUPFAM" id="SSF64356">
    <property type="entry name" value="SNARE-like"/>
    <property type="match status" value="1"/>
</dbReference>
<dbReference type="GO" id="GO:0006888">
    <property type="term" value="P:endoplasmic reticulum to Golgi vesicle-mediated transport"/>
    <property type="evidence" value="ECO:0007669"/>
    <property type="project" value="InterPro"/>
</dbReference>
<keyword evidence="2" id="KW-1185">Reference proteome</keyword>
<dbReference type="InterPro" id="IPR006722">
    <property type="entry name" value="Sedlin"/>
</dbReference>
<dbReference type="InParanoid" id="S7W913"/>
<dbReference type="HOGENOM" id="CLU_2005397_0_0_1"/>
<evidence type="ECO:0000313" key="1">
    <source>
        <dbReference type="EMBL" id="EPR78192.1"/>
    </source>
</evidence>
<gene>
    <name evidence="1" type="ORF">SLOPH_2364</name>
</gene>
<name>S7W913_SPRLO</name>
<sequence>MEYLVITDTKNDIIYEHPFFPENEYILSKLRLLVYSSIDIIEEYRNGIIDYYMEYEITLYIMNCGYKIIFVSKWEGRQLKSFVEEIHKIFKNEIIKPLAPEYINFGKIRNEISIKYNEYKGLIV</sequence>
<reference evidence="2" key="1">
    <citation type="journal article" date="2013" name="PLoS Genet.">
        <title>The genome of Spraguea lophii and the basis of host-microsporidian interactions.</title>
        <authorList>
            <person name="Campbell S.E."/>
            <person name="Williams T.A."/>
            <person name="Yousuf A."/>
            <person name="Soanes D.M."/>
            <person name="Paszkiewicz K.H."/>
            <person name="Williams B.A.P."/>
        </authorList>
    </citation>
    <scope>NUCLEOTIDE SEQUENCE [LARGE SCALE GENOMIC DNA]</scope>
    <source>
        <strain evidence="2">42_110</strain>
    </source>
</reference>